<dbReference type="Proteomes" id="UP000308230">
    <property type="component" value="Unassembled WGS sequence"/>
</dbReference>
<dbReference type="EMBL" id="SWLG01000001">
    <property type="protein sequence ID" value="TLS38953.1"/>
    <property type="molecule type" value="Genomic_DNA"/>
</dbReference>
<dbReference type="RefSeq" id="WP_138122318.1">
    <property type="nucleotide sequence ID" value="NZ_SWLG01000001.1"/>
</dbReference>
<feature type="transmembrane region" description="Helical" evidence="1">
    <location>
        <begin position="113"/>
        <end position="130"/>
    </location>
</feature>
<sequence>MFGIDFVRFVQAFFVIFPLVTFIHLLGHYTYIRFYGGKKAKIVLGCGKPILTIGPIEVRLFYFWFGGCEYSELANETVKSKVWIYTGGFLFNLMSISVIYVFIYSSIIPANGFLYQFVYFSFYVLFFAVLPMDFPDGSPSDGKAIIQLLRKKNIESSADCMVCRRSALYVKDSPQ</sequence>
<comment type="caution">
    <text evidence="2">The sequence shown here is derived from an EMBL/GenBank/DDBJ whole genome shotgun (WGS) entry which is preliminary data.</text>
</comment>
<evidence type="ECO:0008006" key="4">
    <source>
        <dbReference type="Google" id="ProtNLM"/>
    </source>
</evidence>
<accession>A0A5R9FDK2</accession>
<keyword evidence="1" id="KW-0472">Membrane</keyword>
<evidence type="ECO:0000313" key="3">
    <source>
        <dbReference type="Proteomes" id="UP000308230"/>
    </source>
</evidence>
<feature type="transmembrane region" description="Helical" evidence="1">
    <location>
        <begin position="82"/>
        <end position="107"/>
    </location>
</feature>
<dbReference type="AlphaFoldDB" id="A0A5R9FDK2"/>
<gene>
    <name evidence="2" type="ORF">FCL54_01180</name>
</gene>
<evidence type="ECO:0000256" key="1">
    <source>
        <dbReference type="SAM" id="Phobius"/>
    </source>
</evidence>
<organism evidence="2 3">
    <name type="scientific">Exobacillus caeni</name>
    <dbReference type="NCBI Taxonomy" id="2574798"/>
    <lineage>
        <taxon>Bacteria</taxon>
        <taxon>Bacillati</taxon>
        <taxon>Bacillota</taxon>
        <taxon>Bacilli</taxon>
        <taxon>Bacillales</taxon>
        <taxon>Guptibacillaceae</taxon>
        <taxon>Exobacillus</taxon>
    </lineage>
</organism>
<name>A0A5R9FDK2_9BACL</name>
<protein>
    <recommendedName>
        <fullName evidence="4">Peptidase M50 domain-containing protein</fullName>
    </recommendedName>
</protein>
<reference evidence="2 3" key="1">
    <citation type="submission" date="2019-04" db="EMBL/GenBank/DDBJ databases">
        <title>Bacillus caeni sp. nov., a bacterium isolated from mangrove sediment.</title>
        <authorList>
            <person name="Huang H."/>
            <person name="Mo K."/>
            <person name="Hu Y."/>
        </authorList>
    </citation>
    <scope>NUCLEOTIDE SEQUENCE [LARGE SCALE GENOMIC DNA]</scope>
    <source>
        <strain evidence="2 3">HB172195</strain>
    </source>
</reference>
<evidence type="ECO:0000313" key="2">
    <source>
        <dbReference type="EMBL" id="TLS38953.1"/>
    </source>
</evidence>
<feature type="transmembrane region" description="Helical" evidence="1">
    <location>
        <begin position="12"/>
        <end position="32"/>
    </location>
</feature>
<proteinExistence type="predicted"/>
<keyword evidence="3" id="KW-1185">Reference proteome</keyword>
<dbReference type="OrthoDB" id="849477at2"/>
<keyword evidence="1" id="KW-1133">Transmembrane helix</keyword>
<keyword evidence="1" id="KW-0812">Transmembrane</keyword>